<organism evidence="1 2">
    <name type="scientific">Escherichia coli 1-250-04_S3_C1</name>
    <dbReference type="NCBI Taxonomy" id="1444135"/>
    <lineage>
        <taxon>Bacteria</taxon>
        <taxon>Pseudomonadati</taxon>
        <taxon>Pseudomonadota</taxon>
        <taxon>Gammaproteobacteria</taxon>
        <taxon>Enterobacterales</taxon>
        <taxon>Enterobacteriaceae</taxon>
        <taxon>Escherichia</taxon>
    </lineage>
</organism>
<gene>
    <name evidence="1" type="ORF">AC00_4706</name>
</gene>
<reference evidence="1 2" key="1">
    <citation type="submission" date="2014-03" db="EMBL/GenBank/DDBJ databases">
        <title>Genetic Variability of E. coli after antibiotic treatment.</title>
        <authorList>
            <person name="Silbergeld E."/>
            <person name="Coles C."/>
            <person name="Seidman J.C."/>
            <person name="You Y."/>
            <person name="George J."/>
            <person name="Nadendla S."/>
            <person name="Huot H."/>
            <person name="Daugherty S.C."/>
            <person name="Nagaraj S."/>
            <person name="Ott S."/>
            <person name="Klega K."/>
            <person name="Rasko D."/>
        </authorList>
    </citation>
    <scope>NUCLEOTIDE SEQUENCE [LARGE SCALE GENOMIC DNA]</scope>
    <source>
        <strain evidence="1 2">1-250-04_S3_C1</strain>
    </source>
</reference>
<dbReference type="EMBL" id="JJLU01000137">
    <property type="protein sequence ID" value="EZJ81136.1"/>
    <property type="molecule type" value="Genomic_DNA"/>
</dbReference>
<dbReference type="Proteomes" id="UP000024043">
    <property type="component" value="Unassembled WGS sequence"/>
</dbReference>
<sequence>MPKFSAFSCSSACAGLNRVLRLNMLVKASEAIILAFIRFPQ</sequence>
<accession>A0AAN4NNT5</accession>
<comment type="caution">
    <text evidence="1">The sequence shown here is derived from an EMBL/GenBank/DDBJ whole genome shotgun (WGS) entry which is preliminary data.</text>
</comment>
<evidence type="ECO:0000313" key="2">
    <source>
        <dbReference type="Proteomes" id="UP000024043"/>
    </source>
</evidence>
<evidence type="ECO:0000313" key="1">
    <source>
        <dbReference type="EMBL" id="EZJ81136.1"/>
    </source>
</evidence>
<dbReference type="AlphaFoldDB" id="A0AAN4NNT5"/>
<protein>
    <submittedName>
        <fullName evidence="1">Uncharacterized protein</fullName>
    </submittedName>
</protein>
<name>A0AAN4NNT5_ECOLX</name>
<proteinExistence type="predicted"/>